<gene>
    <name evidence="3" type="primary">LOC106057184</name>
</gene>
<accession>A0A9W2Z219</accession>
<keyword evidence="1" id="KW-0732">Signal</keyword>
<dbReference type="GeneID" id="106057184"/>
<protein>
    <submittedName>
        <fullName evidence="3">Uncharacterized protein LOC106057184</fullName>
    </submittedName>
</protein>
<proteinExistence type="predicted"/>
<evidence type="ECO:0000256" key="1">
    <source>
        <dbReference type="SAM" id="SignalP"/>
    </source>
</evidence>
<sequence length="108" mass="12234">MEFYLLVSVIMFVVGMPLTAETVAIKRQAPGCNYYGQWYPEGSKFIGNFKCLIYRCVNGTYILESEGCPDYLGNCRGPQDHYTDMINGRLFDSCHCYVSGDYADGYCD</sequence>
<evidence type="ECO:0000313" key="2">
    <source>
        <dbReference type="Proteomes" id="UP001165740"/>
    </source>
</evidence>
<keyword evidence="2" id="KW-1185">Reference proteome</keyword>
<dbReference type="Proteomes" id="UP001165740">
    <property type="component" value="Chromosome 15"/>
</dbReference>
<feature type="signal peptide" evidence="1">
    <location>
        <begin position="1"/>
        <end position="15"/>
    </location>
</feature>
<dbReference type="RefSeq" id="XP_055869035.1">
    <property type="nucleotide sequence ID" value="XM_056013060.1"/>
</dbReference>
<reference evidence="3" key="1">
    <citation type="submission" date="2025-08" db="UniProtKB">
        <authorList>
            <consortium name="RefSeq"/>
        </authorList>
    </citation>
    <scope>IDENTIFICATION</scope>
</reference>
<dbReference type="SUPFAM" id="SSF57603">
    <property type="entry name" value="FnI-like domain"/>
    <property type="match status" value="1"/>
</dbReference>
<feature type="chain" id="PRO_5040859109" evidence="1">
    <location>
        <begin position="16"/>
        <end position="108"/>
    </location>
</feature>
<evidence type="ECO:0000313" key="3">
    <source>
        <dbReference type="RefSeq" id="XP_055869035.1"/>
    </source>
</evidence>
<dbReference type="AlphaFoldDB" id="A0A9W2Z219"/>
<name>A0A9W2Z219_BIOGL</name>
<organism evidence="2 3">
    <name type="scientific">Biomphalaria glabrata</name>
    <name type="common">Bloodfluke planorb</name>
    <name type="synonym">Freshwater snail</name>
    <dbReference type="NCBI Taxonomy" id="6526"/>
    <lineage>
        <taxon>Eukaryota</taxon>
        <taxon>Metazoa</taxon>
        <taxon>Spiralia</taxon>
        <taxon>Lophotrochozoa</taxon>
        <taxon>Mollusca</taxon>
        <taxon>Gastropoda</taxon>
        <taxon>Heterobranchia</taxon>
        <taxon>Euthyneura</taxon>
        <taxon>Panpulmonata</taxon>
        <taxon>Hygrophila</taxon>
        <taxon>Lymnaeoidea</taxon>
        <taxon>Planorbidae</taxon>
        <taxon>Biomphalaria</taxon>
    </lineage>
</organism>